<sequence length="150" mass="16796">MRVEEDQYVSKKKRIDLDFGRGLSSERRAGVLKKISHSKPVRRVGSDVHSEIRGVARASGKSLFVPPPRSLPLTEEAYGTIGREQNSQHVFSGARPYHDTEVVNDRLEHEVRSGDFLLGHRDARLAARRSGGGVDEIMQPQYPGRSIGFF</sequence>
<dbReference type="Proteomes" id="UP000630952">
    <property type="component" value="Unassembled WGS sequence"/>
</dbReference>
<protein>
    <submittedName>
        <fullName evidence="1">Uncharacterized protein</fullName>
    </submittedName>
</protein>
<dbReference type="EMBL" id="JABCQO010000009">
    <property type="protein sequence ID" value="MBF0877399.1"/>
    <property type="molecule type" value="Genomic_DNA"/>
</dbReference>
<dbReference type="RefSeq" id="WP_194255763.1">
    <property type="nucleotide sequence ID" value="NZ_JABCQO010000009.1"/>
</dbReference>
<reference evidence="2" key="1">
    <citation type="submission" date="2020-04" db="EMBL/GenBank/DDBJ databases">
        <title>Description of novel Gluconacetobacter.</title>
        <authorList>
            <person name="Sombolestani A."/>
        </authorList>
    </citation>
    <scope>NUCLEOTIDE SEQUENCE [LARGE SCALE GENOMIC DNA]</scope>
    <source>
        <strain evidence="2">LMG 27748</strain>
    </source>
</reference>
<keyword evidence="2" id="KW-1185">Reference proteome</keyword>
<proteinExistence type="predicted"/>
<name>A0ABR9YGE5_9PROT</name>
<organism evidence="1 2">
    <name type="scientific">Gluconobacter cerevisiae</name>
    <dbReference type="NCBI Taxonomy" id="1379734"/>
    <lineage>
        <taxon>Bacteria</taxon>
        <taxon>Pseudomonadati</taxon>
        <taxon>Pseudomonadota</taxon>
        <taxon>Alphaproteobacteria</taxon>
        <taxon>Acetobacterales</taxon>
        <taxon>Acetobacteraceae</taxon>
        <taxon>Gluconobacter</taxon>
    </lineage>
</organism>
<comment type="caution">
    <text evidence="1">The sequence shown here is derived from an EMBL/GenBank/DDBJ whole genome shotgun (WGS) entry which is preliminary data.</text>
</comment>
<gene>
    <name evidence="1" type="ORF">HKD21_11145</name>
</gene>
<reference evidence="1 2" key="2">
    <citation type="submission" date="2020-11" db="EMBL/GenBank/DDBJ databases">
        <title>Description of novel Gluconobacter species.</title>
        <authorList>
            <person name="Cleenwerck I."/>
            <person name="Cnockaert M."/>
            <person name="Borremans W."/>
            <person name="Wieme A.D."/>
            <person name="De Vuyst L."/>
            <person name="Vandamme P."/>
        </authorList>
    </citation>
    <scope>NUCLEOTIDE SEQUENCE [LARGE SCALE GENOMIC DNA]</scope>
    <source>
        <strain evidence="1 2">LMG 27748</strain>
    </source>
</reference>
<evidence type="ECO:0000313" key="2">
    <source>
        <dbReference type="Proteomes" id="UP000630952"/>
    </source>
</evidence>
<evidence type="ECO:0000313" key="1">
    <source>
        <dbReference type="EMBL" id="MBF0877399.1"/>
    </source>
</evidence>
<accession>A0ABR9YGE5</accession>